<evidence type="ECO:0000256" key="4">
    <source>
        <dbReference type="ARBA" id="ARBA00023128"/>
    </source>
</evidence>
<evidence type="ECO:0000256" key="1">
    <source>
        <dbReference type="ARBA" id="ARBA00004225"/>
    </source>
</evidence>
<dbReference type="PANTHER" id="PTHR28234:SF1">
    <property type="entry name" value="NUCLEAR CONTROL OF ATPASE PROTEIN 2"/>
    <property type="match status" value="1"/>
</dbReference>
<dbReference type="EMBL" id="QEAP01000355">
    <property type="protein sequence ID" value="TPX68455.1"/>
    <property type="molecule type" value="Genomic_DNA"/>
</dbReference>
<reference evidence="6 7" key="1">
    <citation type="journal article" date="2019" name="Sci. Rep.">
        <title>Comparative genomics of chytrid fungi reveal insights into the obligate biotrophic and pathogenic lifestyle of Synchytrium endobioticum.</title>
        <authorList>
            <person name="van de Vossenberg B.T.L.H."/>
            <person name="Warris S."/>
            <person name="Nguyen H.D.T."/>
            <person name="van Gent-Pelzer M.P.E."/>
            <person name="Joly D.L."/>
            <person name="van de Geest H.C."/>
            <person name="Bonants P.J.M."/>
            <person name="Smith D.S."/>
            <person name="Levesque C.A."/>
            <person name="van der Lee T.A.J."/>
        </authorList>
    </citation>
    <scope>NUCLEOTIDE SEQUENCE [LARGE SCALE GENOMIC DNA]</scope>
    <source>
        <strain evidence="6 7">CBS 675.73</strain>
    </source>
</reference>
<sequence length="594" mass="64659">MEDLNSQVTALVTELSSIVSQSSRTLAAHIVFYGGVEASAVRVSIHCASLLCDVIRPVSRAISLESATMSVWRWMSHSESSNTTGPTATNTQALSLNMALNWAHCDVRARVAALLLARHEQASVLGALALAQDRLQASASVQSELLVGTQLQSSSARAQSPALVAATSTFSSSKHAERLVAECVQRLARLPSSVDAYAKWAARLANLNARLDVFDPIHFDALDALNSSTDSEQMSKEECDALYAQMDIRSGEMQSLPAALANIQTKYGTPTWFQQYWIHSVAGASAALVVASSLSLNARSIRTLATAIVETAKSLAEDYIFLPLKQMYSTIRHRERRLALMGSDSLNADLESLERMVVEFAKDHGVLSGTDLEAIRGRAERGDLSVVLRSYEDELKHPISGALKGDLVRSLLIQVQKSKVDLELAMSALDKLLQANELNFTIMSMIPLALLGYFGLRSFKAFLRRRAGTSREQRYQVVRSSLREVERLLNRASLPPSSVKASSNGVGSAATPRSSTIAFVGVSGLSALTLADYGLLLVELDTLEGLVGSVPKSVRSRFVEDLDELSHVGWSVSQRMETAKRMSRDFREAVDREN</sequence>
<accession>A0A507EYI7</accession>
<dbReference type="OrthoDB" id="413313at2759"/>
<proteinExistence type="predicted"/>
<protein>
    <recommendedName>
        <fullName evidence="8">Nuclear control of ATPase protein 2</fullName>
    </recommendedName>
</protein>
<organism evidence="6 7">
    <name type="scientific">Chytriomyces confervae</name>
    <dbReference type="NCBI Taxonomy" id="246404"/>
    <lineage>
        <taxon>Eukaryota</taxon>
        <taxon>Fungi</taxon>
        <taxon>Fungi incertae sedis</taxon>
        <taxon>Chytridiomycota</taxon>
        <taxon>Chytridiomycota incertae sedis</taxon>
        <taxon>Chytridiomycetes</taxon>
        <taxon>Chytridiales</taxon>
        <taxon>Chytriomycetaceae</taxon>
        <taxon>Chytriomyces</taxon>
    </lineage>
</organism>
<keyword evidence="2" id="KW-0812">Transmembrane</keyword>
<dbReference type="InterPro" id="IPR013946">
    <property type="entry name" value="NCA2-like"/>
</dbReference>
<keyword evidence="5" id="KW-0472">Membrane</keyword>
<keyword evidence="7" id="KW-1185">Reference proteome</keyword>
<evidence type="ECO:0000256" key="3">
    <source>
        <dbReference type="ARBA" id="ARBA00022989"/>
    </source>
</evidence>
<evidence type="ECO:0000256" key="5">
    <source>
        <dbReference type="ARBA" id="ARBA00023136"/>
    </source>
</evidence>
<name>A0A507EYI7_9FUNG</name>
<dbReference type="Pfam" id="PF08637">
    <property type="entry name" value="NCA2"/>
    <property type="match status" value="1"/>
</dbReference>
<dbReference type="PANTHER" id="PTHR28234">
    <property type="entry name" value="NUCLEAR CONTROL OF ATPASE PROTEIN 2"/>
    <property type="match status" value="1"/>
</dbReference>
<dbReference type="GO" id="GO:0005741">
    <property type="term" value="C:mitochondrial outer membrane"/>
    <property type="evidence" value="ECO:0007669"/>
    <property type="project" value="TreeGrafter"/>
</dbReference>
<comment type="caution">
    <text evidence="6">The sequence shown here is derived from an EMBL/GenBank/DDBJ whole genome shotgun (WGS) entry which is preliminary data.</text>
</comment>
<evidence type="ECO:0000256" key="2">
    <source>
        <dbReference type="ARBA" id="ARBA00022692"/>
    </source>
</evidence>
<dbReference type="AlphaFoldDB" id="A0A507EYI7"/>
<keyword evidence="4" id="KW-0496">Mitochondrion</keyword>
<keyword evidence="3" id="KW-1133">Transmembrane helix</keyword>
<evidence type="ECO:0008006" key="8">
    <source>
        <dbReference type="Google" id="ProtNLM"/>
    </source>
</evidence>
<evidence type="ECO:0000313" key="6">
    <source>
        <dbReference type="EMBL" id="TPX68455.1"/>
    </source>
</evidence>
<gene>
    <name evidence="6" type="ORF">CcCBS67573_g07179</name>
</gene>
<evidence type="ECO:0000313" key="7">
    <source>
        <dbReference type="Proteomes" id="UP000320333"/>
    </source>
</evidence>
<dbReference type="STRING" id="246404.A0A507EYI7"/>
<comment type="subcellular location">
    <subcellularLocation>
        <location evidence="1">Mitochondrion membrane</location>
        <topology evidence="1">Multi-pass membrane protein</topology>
    </subcellularLocation>
</comment>
<dbReference type="Proteomes" id="UP000320333">
    <property type="component" value="Unassembled WGS sequence"/>
</dbReference>